<dbReference type="UniPathway" id="UPA00060"/>
<accession>A0A8E1RIC8</accession>
<dbReference type="SUPFAM" id="SSF48613">
    <property type="entry name" value="Heme oxygenase-like"/>
    <property type="match status" value="1"/>
</dbReference>
<evidence type="ECO:0000313" key="10">
    <source>
        <dbReference type="EMBL" id="KRM50416.1"/>
    </source>
</evidence>
<dbReference type="EMBL" id="AYYV01000070">
    <property type="protein sequence ID" value="KRM50416.1"/>
    <property type="molecule type" value="Genomic_DNA"/>
</dbReference>
<evidence type="ECO:0000256" key="1">
    <source>
        <dbReference type="ARBA" id="ARBA00001881"/>
    </source>
</evidence>
<sequence>MLKRKPMLLFLLQAPRTTLGGTTMSLSQDILFEAQPYLIANEKHPFVQGIITGKLTPEQLSYYDEQDIAFEYNEVGVINALINYSTNTNQALLFHKRQDLQLHMLHDWLAREPESMPHNWQTLKQTTIQPINQMYRQHMVATIQTHSVLQILPSFAAGEWMYIELGKWMRNQTRVQEQPFKDFLNIGGGDFEGPNGYIQKFFDIIDHEAESATKREQEQAKQTFLKSCLLEWYFWDAAYKQITWNDWKDIALNGKDNAML</sequence>
<gene>
    <name evidence="10" type="ORF">FC95_GL002053</name>
</gene>
<comment type="similarity">
    <text evidence="3">Belongs to the TenA family.</text>
</comment>
<dbReference type="InterPro" id="IPR004305">
    <property type="entry name" value="Thiaminase-2/PQQC"/>
</dbReference>
<evidence type="ECO:0000259" key="9">
    <source>
        <dbReference type="Pfam" id="PF03070"/>
    </source>
</evidence>
<evidence type="ECO:0000256" key="5">
    <source>
        <dbReference type="ARBA" id="ARBA00012684"/>
    </source>
</evidence>
<dbReference type="AlphaFoldDB" id="A0A8E1RIC8"/>
<comment type="subunit">
    <text evidence="4">Homotetramer.</text>
</comment>
<feature type="domain" description="Thiaminase-2/PQQC" evidence="9">
    <location>
        <begin position="41"/>
        <end position="240"/>
    </location>
</feature>
<comment type="pathway">
    <text evidence="2">Cofactor biosynthesis; thiamine diphosphate biosynthesis.</text>
</comment>
<evidence type="ECO:0000256" key="2">
    <source>
        <dbReference type="ARBA" id="ARBA00004948"/>
    </source>
</evidence>
<dbReference type="Gene3D" id="1.20.910.10">
    <property type="entry name" value="Heme oxygenase-like"/>
    <property type="match status" value="1"/>
</dbReference>
<evidence type="ECO:0000256" key="7">
    <source>
        <dbReference type="ARBA" id="ARBA00022977"/>
    </source>
</evidence>
<dbReference type="Proteomes" id="UP000051164">
    <property type="component" value="Unassembled WGS sequence"/>
</dbReference>
<proteinExistence type="inferred from homology"/>
<comment type="catalytic activity">
    <reaction evidence="8">
        <text>thiamine + H2O = 5-(2-hydroxyethyl)-4-methylthiazole + 4-amino-5-hydroxymethyl-2-methylpyrimidine + H(+)</text>
        <dbReference type="Rhea" id="RHEA:17509"/>
        <dbReference type="ChEBI" id="CHEBI:15377"/>
        <dbReference type="ChEBI" id="CHEBI:15378"/>
        <dbReference type="ChEBI" id="CHEBI:16892"/>
        <dbReference type="ChEBI" id="CHEBI:17957"/>
        <dbReference type="ChEBI" id="CHEBI:18385"/>
        <dbReference type="EC" id="3.5.99.2"/>
    </reaction>
</comment>
<protein>
    <recommendedName>
        <fullName evidence="6">Aminopyrimidine aminohydrolase</fullName>
        <ecNumber evidence="5">3.5.99.2</ecNumber>
    </recommendedName>
</protein>
<dbReference type="GO" id="GO:0050334">
    <property type="term" value="F:thiaminase activity"/>
    <property type="evidence" value="ECO:0007669"/>
    <property type="project" value="UniProtKB-EC"/>
</dbReference>
<dbReference type="EC" id="3.5.99.2" evidence="5"/>
<dbReference type="GO" id="GO:0009229">
    <property type="term" value="P:thiamine diphosphate biosynthetic process"/>
    <property type="evidence" value="ECO:0007669"/>
    <property type="project" value="UniProtKB-UniPathway"/>
</dbReference>
<dbReference type="GO" id="GO:0009228">
    <property type="term" value="P:thiamine biosynthetic process"/>
    <property type="evidence" value="ECO:0007669"/>
    <property type="project" value="UniProtKB-KW"/>
</dbReference>
<evidence type="ECO:0000256" key="4">
    <source>
        <dbReference type="ARBA" id="ARBA00011881"/>
    </source>
</evidence>
<name>A0A8E1RIC8_LENKE</name>
<evidence type="ECO:0000256" key="8">
    <source>
        <dbReference type="ARBA" id="ARBA00048337"/>
    </source>
</evidence>
<dbReference type="InterPro" id="IPR016084">
    <property type="entry name" value="Haem_Oase-like_multi-hlx"/>
</dbReference>
<evidence type="ECO:0000256" key="6">
    <source>
        <dbReference type="ARBA" id="ARBA00013647"/>
    </source>
</evidence>
<keyword evidence="7" id="KW-0784">Thiamine biosynthesis</keyword>
<evidence type="ECO:0000256" key="3">
    <source>
        <dbReference type="ARBA" id="ARBA00010264"/>
    </source>
</evidence>
<reference evidence="10 11" key="1">
    <citation type="journal article" date="2015" name="Genome Announc.">
        <title>Expanding the biotechnology potential of lactobacilli through comparative genomics of 213 strains and associated genera.</title>
        <authorList>
            <person name="Sun Z."/>
            <person name="Harris H.M."/>
            <person name="McCann A."/>
            <person name="Guo C."/>
            <person name="Argimon S."/>
            <person name="Zhang W."/>
            <person name="Yang X."/>
            <person name="Jeffery I.B."/>
            <person name="Cooney J.C."/>
            <person name="Kagawa T.F."/>
            <person name="Liu W."/>
            <person name="Song Y."/>
            <person name="Salvetti E."/>
            <person name="Wrobel A."/>
            <person name="Rasinkangas P."/>
            <person name="Parkhill J."/>
            <person name="Rea M.C."/>
            <person name="O'Sullivan O."/>
            <person name="Ritari J."/>
            <person name="Douillard F.P."/>
            <person name="Paul Ross R."/>
            <person name="Yang R."/>
            <person name="Briner A.E."/>
            <person name="Felis G.E."/>
            <person name="de Vos W.M."/>
            <person name="Barrangou R."/>
            <person name="Klaenhammer T.R."/>
            <person name="Caufield P.W."/>
            <person name="Cui Y."/>
            <person name="Zhang H."/>
            <person name="O'Toole P.W."/>
        </authorList>
    </citation>
    <scope>NUCLEOTIDE SEQUENCE [LARGE SCALE GENOMIC DNA]</scope>
    <source>
        <strain evidence="10 11">DSM 20587</strain>
    </source>
</reference>
<comment type="caution">
    <text evidence="10">The sequence shown here is derived from an EMBL/GenBank/DDBJ whole genome shotgun (WGS) entry which is preliminary data.</text>
</comment>
<dbReference type="Pfam" id="PF03070">
    <property type="entry name" value="TENA_THI-4"/>
    <property type="match status" value="1"/>
</dbReference>
<evidence type="ECO:0000313" key="11">
    <source>
        <dbReference type="Proteomes" id="UP000051164"/>
    </source>
</evidence>
<organism evidence="10 11">
    <name type="scientific">Lentilactobacillus kefiri DSM 20587 = JCM 5818</name>
    <dbReference type="NCBI Taxonomy" id="1423764"/>
    <lineage>
        <taxon>Bacteria</taxon>
        <taxon>Bacillati</taxon>
        <taxon>Bacillota</taxon>
        <taxon>Bacilli</taxon>
        <taxon>Lactobacillales</taxon>
        <taxon>Lactobacillaceae</taxon>
        <taxon>Lentilactobacillus</taxon>
    </lineage>
</organism>
<comment type="catalytic activity">
    <reaction evidence="1">
        <text>4-amino-5-aminomethyl-2-methylpyrimidine + H2O = 4-amino-5-hydroxymethyl-2-methylpyrimidine + NH4(+)</text>
        <dbReference type="Rhea" id="RHEA:31799"/>
        <dbReference type="ChEBI" id="CHEBI:15377"/>
        <dbReference type="ChEBI" id="CHEBI:16892"/>
        <dbReference type="ChEBI" id="CHEBI:28938"/>
        <dbReference type="ChEBI" id="CHEBI:63416"/>
        <dbReference type="EC" id="3.5.99.2"/>
    </reaction>
</comment>